<evidence type="ECO:0000313" key="2">
    <source>
        <dbReference type="EMBL" id="KVI06744.1"/>
    </source>
</evidence>
<proteinExistence type="predicted"/>
<dbReference type="STRING" id="59895.A0A103YCU3"/>
<reference evidence="2 3" key="1">
    <citation type="journal article" date="2016" name="Sci. Rep.">
        <title>The genome sequence of the outbreeding globe artichoke constructed de novo incorporating a phase-aware low-pass sequencing strategy of F1 progeny.</title>
        <authorList>
            <person name="Scaglione D."/>
            <person name="Reyes-Chin-Wo S."/>
            <person name="Acquadro A."/>
            <person name="Froenicke L."/>
            <person name="Portis E."/>
            <person name="Beitel C."/>
            <person name="Tirone M."/>
            <person name="Mauro R."/>
            <person name="Lo Monaco A."/>
            <person name="Mauromicale G."/>
            <person name="Faccioli P."/>
            <person name="Cattivelli L."/>
            <person name="Rieseberg L."/>
            <person name="Michelmore R."/>
            <person name="Lanteri S."/>
        </authorList>
    </citation>
    <scope>NUCLEOTIDE SEQUENCE [LARGE SCALE GENOMIC DNA]</scope>
    <source>
        <strain evidence="2">2C</strain>
    </source>
</reference>
<accession>A0A103YCU3</accession>
<gene>
    <name evidence="2" type="ORF">Ccrd_014901</name>
</gene>
<dbReference type="EMBL" id="LEKV01001673">
    <property type="protein sequence ID" value="KVI06744.1"/>
    <property type="molecule type" value="Genomic_DNA"/>
</dbReference>
<dbReference type="InterPro" id="IPR036908">
    <property type="entry name" value="RlpA-like_sf"/>
</dbReference>
<name>A0A103YCU3_CYNCS</name>
<dbReference type="Gramene" id="KVI06744">
    <property type="protein sequence ID" value="KVI06744"/>
    <property type="gene ID" value="Ccrd_014901"/>
</dbReference>
<organism evidence="2 3">
    <name type="scientific">Cynara cardunculus var. scolymus</name>
    <name type="common">Globe artichoke</name>
    <name type="synonym">Cynara scolymus</name>
    <dbReference type="NCBI Taxonomy" id="59895"/>
    <lineage>
        <taxon>Eukaryota</taxon>
        <taxon>Viridiplantae</taxon>
        <taxon>Streptophyta</taxon>
        <taxon>Embryophyta</taxon>
        <taxon>Tracheophyta</taxon>
        <taxon>Spermatophyta</taxon>
        <taxon>Magnoliopsida</taxon>
        <taxon>eudicotyledons</taxon>
        <taxon>Gunneridae</taxon>
        <taxon>Pentapetalae</taxon>
        <taxon>asterids</taxon>
        <taxon>campanulids</taxon>
        <taxon>Asterales</taxon>
        <taxon>Asteraceae</taxon>
        <taxon>Carduoideae</taxon>
        <taxon>Cardueae</taxon>
        <taxon>Carduinae</taxon>
        <taxon>Cynara</taxon>
    </lineage>
</organism>
<keyword evidence="3" id="KW-1185">Reference proteome</keyword>
<dbReference type="GO" id="GO:0009505">
    <property type="term" value="C:plant-type cell wall"/>
    <property type="evidence" value="ECO:0007669"/>
    <property type="project" value="TreeGrafter"/>
</dbReference>
<feature type="non-terminal residue" evidence="2">
    <location>
        <position position="137"/>
    </location>
</feature>
<dbReference type="SUPFAM" id="SSF50685">
    <property type="entry name" value="Barwin-like endoglucanases"/>
    <property type="match status" value="1"/>
</dbReference>
<evidence type="ECO:0000259" key="1">
    <source>
        <dbReference type="PROSITE" id="PS50842"/>
    </source>
</evidence>
<comment type="caution">
    <text evidence="2">The sequence shown here is derived from an EMBL/GenBank/DDBJ whole genome shotgun (WGS) entry which is preliminary data.</text>
</comment>
<dbReference type="GO" id="GO:0009506">
    <property type="term" value="C:plasmodesma"/>
    <property type="evidence" value="ECO:0007669"/>
    <property type="project" value="TreeGrafter"/>
</dbReference>
<feature type="domain" description="Expansin-like EG45" evidence="1">
    <location>
        <begin position="1"/>
        <end position="102"/>
    </location>
</feature>
<dbReference type="PROSITE" id="PS50842">
    <property type="entry name" value="EXPANSIN_EG45"/>
    <property type="match status" value="1"/>
</dbReference>
<dbReference type="InterPro" id="IPR036749">
    <property type="entry name" value="Expansin_CBD_sf"/>
</dbReference>
<evidence type="ECO:0000313" key="3">
    <source>
        <dbReference type="Proteomes" id="UP000243975"/>
    </source>
</evidence>
<dbReference type="PANTHER" id="PTHR31692">
    <property type="entry name" value="EXPANSIN-B3"/>
    <property type="match status" value="1"/>
</dbReference>
<dbReference type="InterPro" id="IPR007112">
    <property type="entry name" value="Expansin/allergen_DPBB_dom"/>
</dbReference>
<sequence length="137" mass="15161">WSNRYGFLASSFYGSHFSAVVPSISKLGSVCGVRFDAKTLRLCSQKGTQVIVADLNQRNETYFVLSSRAIMAMANKGMGQNLLELGVDNMEYKRIPCDYKSKNLAARVEESAQKPNHLALKYLYQGGQTEIVGNDIA</sequence>
<dbReference type="OMA" id="IMAMANK"/>
<dbReference type="Gene3D" id="2.40.40.10">
    <property type="entry name" value="RlpA-like domain"/>
    <property type="match status" value="1"/>
</dbReference>
<protein>
    <submittedName>
        <fullName evidence="2">Barwin-like endoglucanase</fullName>
    </submittedName>
</protein>
<dbReference type="AlphaFoldDB" id="A0A103YCU3"/>
<dbReference type="Gene3D" id="2.60.40.760">
    <property type="entry name" value="Expansin, cellulose-binding-like domain"/>
    <property type="match status" value="1"/>
</dbReference>
<dbReference type="Proteomes" id="UP000243975">
    <property type="component" value="Unassembled WGS sequence"/>
</dbReference>
<dbReference type="PANTHER" id="PTHR31692:SF4">
    <property type="entry name" value="EXPANSIN-LIKE A1-RELATED"/>
    <property type="match status" value="1"/>
</dbReference>
<feature type="non-terminal residue" evidence="2">
    <location>
        <position position="1"/>
    </location>
</feature>